<keyword evidence="2" id="KW-1185">Reference proteome</keyword>
<organism evidence="1 2">
    <name type="scientific">Archangium lansingense</name>
    <dbReference type="NCBI Taxonomy" id="2995310"/>
    <lineage>
        <taxon>Bacteria</taxon>
        <taxon>Pseudomonadati</taxon>
        <taxon>Myxococcota</taxon>
        <taxon>Myxococcia</taxon>
        <taxon>Myxococcales</taxon>
        <taxon>Cystobacterineae</taxon>
        <taxon>Archangiaceae</taxon>
        <taxon>Archangium</taxon>
    </lineage>
</organism>
<protein>
    <submittedName>
        <fullName evidence="1">Uncharacterized protein</fullName>
    </submittedName>
</protein>
<gene>
    <name evidence="1" type="ORF">OV287_22915</name>
</gene>
<proteinExistence type="predicted"/>
<evidence type="ECO:0000313" key="1">
    <source>
        <dbReference type="EMBL" id="MCY1077325.1"/>
    </source>
</evidence>
<sequence length="43" mass="4853">MLKHKVSGLQSCLEAGPYWMIGGTRNIGQVRNNRPRNVRIADD</sequence>
<name>A0ABT4A6Q4_9BACT</name>
<dbReference type="EMBL" id="JAPNKA010000001">
    <property type="protein sequence ID" value="MCY1077325.1"/>
    <property type="molecule type" value="Genomic_DNA"/>
</dbReference>
<reference evidence="1 2" key="1">
    <citation type="submission" date="2022-11" db="EMBL/GenBank/DDBJ databases">
        <title>Minimal conservation of predation-associated metabolite biosynthetic gene clusters underscores biosynthetic potential of Myxococcota including descriptions for ten novel species: Archangium lansinium sp. nov., Myxococcus landrumus sp. nov., Nannocystis bai.</title>
        <authorList>
            <person name="Ahearne A."/>
            <person name="Stevens C."/>
            <person name="Phillips K."/>
        </authorList>
    </citation>
    <scope>NUCLEOTIDE SEQUENCE [LARGE SCALE GENOMIC DNA]</scope>
    <source>
        <strain evidence="1 2">MIWBW</strain>
    </source>
</reference>
<evidence type="ECO:0000313" key="2">
    <source>
        <dbReference type="Proteomes" id="UP001207654"/>
    </source>
</evidence>
<dbReference type="RefSeq" id="WP_267536159.1">
    <property type="nucleotide sequence ID" value="NZ_JAPNKA010000001.1"/>
</dbReference>
<comment type="caution">
    <text evidence="1">The sequence shown here is derived from an EMBL/GenBank/DDBJ whole genome shotgun (WGS) entry which is preliminary data.</text>
</comment>
<dbReference type="Proteomes" id="UP001207654">
    <property type="component" value="Unassembled WGS sequence"/>
</dbReference>
<accession>A0ABT4A6Q4</accession>